<evidence type="ECO:0008006" key="4">
    <source>
        <dbReference type="Google" id="ProtNLM"/>
    </source>
</evidence>
<dbReference type="Pfam" id="PF14094">
    <property type="entry name" value="DUF4272"/>
    <property type="match status" value="1"/>
</dbReference>
<proteinExistence type="predicted"/>
<sequence length="210" mass="23871">MLKEKGVPHSPQLRAEVTESEATIRTPRDIALRLLAMYAVSVYSEVRTGGDTWMEGHYYLDTMSEIAEGKLSDHLTPEETAFVAIKEPEKEDYARFVWRYECCHVLMWALGYAKELSHPEKKCDVLNMGKVIWKYLGVDEIVQNAKPRTKEELLQAADLTMRYDRACADARAKGTGSPAGMNCDVVRERHYALNWLIGANGNADWDDIKI</sequence>
<dbReference type="InterPro" id="IPR025368">
    <property type="entry name" value="DUF4272"/>
</dbReference>
<dbReference type="EMBL" id="CP010070">
    <property type="protein sequence ID" value="AIZ57155.1"/>
    <property type="molecule type" value="Genomic_DNA"/>
</dbReference>
<name>A0A0A7LDD1_9ARCH</name>
<dbReference type="AlphaFoldDB" id="A0A0A7LDD1"/>
<dbReference type="Proteomes" id="UP000030787">
    <property type="component" value="Chromosome"/>
</dbReference>
<dbReference type="HOGENOM" id="CLU_108537_0_0_2"/>
<dbReference type="GeneID" id="24818954"/>
<accession>A0A0A7LDD1</accession>
<organism evidence="2 3">
    <name type="scientific">Candidatus Methanoplasma termitum</name>
    <dbReference type="NCBI Taxonomy" id="1577791"/>
    <lineage>
        <taxon>Archaea</taxon>
        <taxon>Methanobacteriati</taxon>
        <taxon>Thermoplasmatota</taxon>
        <taxon>Thermoplasmata</taxon>
        <taxon>Methanomassiliicoccales</taxon>
        <taxon>Methanomassiliicoccaceae</taxon>
        <taxon>Candidatus Methanoplasma</taxon>
    </lineage>
</organism>
<evidence type="ECO:0000256" key="1">
    <source>
        <dbReference type="SAM" id="MobiDB-lite"/>
    </source>
</evidence>
<protein>
    <recommendedName>
        <fullName evidence="4">DUF4272 domain-containing protein</fullName>
    </recommendedName>
</protein>
<evidence type="ECO:0000313" key="2">
    <source>
        <dbReference type="EMBL" id="AIZ57155.1"/>
    </source>
</evidence>
<dbReference type="RefSeq" id="WP_052399327.1">
    <property type="nucleotide sequence ID" value="NZ_CP010070.1"/>
</dbReference>
<reference evidence="2 3" key="1">
    <citation type="journal article" date="2014" name="Appl. Environ. Microbiol.">
        <title>Comparative Genome Analysis of 'Candidatus Methanoplasma termitum' Indicates a New Mode of Energy Metabolism in the Seventh Order of Methanogens.</title>
        <authorList>
            <person name="Lang K."/>
            <person name="Schuldes J."/>
            <person name="Klingl A."/>
            <person name="Poehlein A."/>
            <person name="Daniel R."/>
            <person name="Brune A."/>
        </authorList>
    </citation>
    <scope>NUCLEOTIDE SEQUENCE [LARGE SCALE GENOMIC DNA]</scope>
    <source>
        <strain evidence="3">Mpt1</strain>
    </source>
</reference>
<feature type="region of interest" description="Disordered" evidence="1">
    <location>
        <begin position="1"/>
        <end position="20"/>
    </location>
</feature>
<keyword evidence="3" id="KW-1185">Reference proteome</keyword>
<evidence type="ECO:0000313" key="3">
    <source>
        <dbReference type="Proteomes" id="UP000030787"/>
    </source>
</evidence>
<gene>
    <name evidence="2" type="ORF">Mpt1_c12930</name>
</gene>
<dbReference type="KEGG" id="mear:Mpt1_c12930"/>